<gene>
    <name evidence="2" type="ORF">GLOIN_2v1774601</name>
</gene>
<accession>A0A2P4Q1Q9</accession>
<sequence length="328" mass="36341">MKSIPALLIIILFAYNFLNVFSYEDWLSFGDTGENNINNNVIPMLFLSKCWFFKVNITKTYLPQPSGPRTLSRTTTLAIDPKENLKFEHPYAIITQSPTIFDNAAYIGVSSNEEGAVANIPDYVCFNIATGNNYEIPENGTNCITNATTPEKKSACHDPSNFLDLILTLDIEKGDVKWVTRLSSFDTNAKSGITWALNVATVEIIWFVTSGPGSIDGGNVRLCYSTSKPATFGDAIVAIDILEILWQTANPTQAVVLLNGIVYADSGYERFGKGGNNTKGPKLGLELIEYTVKFDMMEPSVPLVKFVKNPLYREIRYIEGSGILNKER</sequence>
<dbReference type="PANTHER" id="PTHR32303:SF10">
    <property type="entry name" value="OUTER MEMBRANE PROTEIN ASSEMBLY FACTOR BAMB"/>
    <property type="match status" value="1"/>
</dbReference>
<reference evidence="2 3" key="1">
    <citation type="journal article" date="2013" name="Proc. Natl. Acad. Sci. U.S.A.">
        <title>Genome of an arbuscular mycorrhizal fungus provides insight into the oldest plant symbiosis.</title>
        <authorList>
            <person name="Tisserant E."/>
            <person name="Malbreil M."/>
            <person name="Kuo A."/>
            <person name="Kohler A."/>
            <person name="Symeonidi A."/>
            <person name="Balestrini R."/>
            <person name="Charron P."/>
            <person name="Duensing N."/>
            <person name="Frei Dit Frey N."/>
            <person name="Gianinazzi-Pearson V."/>
            <person name="Gilbert L.B."/>
            <person name="Handa Y."/>
            <person name="Herr J.R."/>
            <person name="Hijri M."/>
            <person name="Koul R."/>
            <person name="Kawaguchi M."/>
            <person name="Krajinski F."/>
            <person name="Lammers P.J."/>
            <person name="Masclaux F.G."/>
            <person name="Murat C."/>
            <person name="Morin E."/>
            <person name="Ndikumana S."/>
            <person name="Pagni M."/>
            <person name="Petitpierre D."/>
            <person name="Requena N."/>
            <person name="Rosikiewicz P."/>
            <person name="Riley R."/>
            <person name="Saito K."/>
            <person name="San Clemente H."/>
            <person name="Shapiro H."/>
            <person name="van Tuinen D."/>
            <person name="Becard G."/>
            <person name="Bonfante P."/>
            <person name="Paszkowski U."/>
            <person name="Shachar-Hill Y.Y."/>
            <person name="Tuskan G.A."/>
            <person name="Young P.W."/>
            <person name="Sanders I.R."/>
            <person name="Henrissat B."/>
            <person name="Rensing S.A."/>
            <person name="Grigoriev I.V."/>
            <person name="Corradi N."/>
            <person name="Roux C."/>
            <person name="Martin F."/>
        </authorList>
    </citation>
    <scope>NUCLEOTIDE SEQUENCE [LARGE SCALE GENOMIC DNA]</scope>
    <source>
        <strain evidence="2 3">DAOM 197198</strain>
    </source>
</reference>
<organism evidence="2 3">
    <name type="scientific">Rhizophagus irregularis (strain DAOM 181602 / DAOM 197198 / MUCL 43194)</name>
    <name type="common">Arbuscular mycorrhizal fungus</name>
    <name type="synonym">Glomus intraradices</name>
    <dbReference type="NCBI Taxonomy" id="747089"/>
    <lineage>
        <taxon>Eukaryota</taxon>
        <taxon>Fungi</taxon>
        <taxon>Fungi incertae sedis</taxon>
        <taxon>Mucoromycota</taxon>
        <taxon>Glomeromycotina</taxon>
        <taxon>Glomeromycetes</taxon>
        <taxon>Glomerales</taxon>
        <taxon>Glomeraceae</taxon>
        <taxon>Rhizophagus</taxon>
    </lineage>
</organism>
<keyword evidence="1" id="KW-0732">Signal</keyword>
<evidence type="ECO:0000256" key="1">
    <source>
        <dbReference type="SAM" id="SignalP"/>
    </source>
</evidence>
<proteinExistence type="predicted"/>
<dbReference type="SUPFAM" id="SSF50998">
    <property type="entry name" value="Quinoprotein alcohol dehydrogenase-like"/>
    <property type="match status" value="1"/>
</dbReference>
<feature type="chain" id="PRO_5015154106" evidence="1">
    <location>
        <begin position="23"/>
        <end position="328"/>
    </location>
</feature>
<evidence type="ECO:0000313" key="2">
    <source>
        <dbReference type="EMBL" id="POG71558.1"/>
    </source>
</evidence>
<dbReference type="AlphaFoldDB" id="A0A2P4Q1Q9"/>
<dbReference type="EMBL" id="AUPC02000106">
    <property type="protein sequence ID" value="POG71558.1"/>
    <property type="molecule type" value="Genomic_DNA"/>
</dbReference>
<comment type="caution">
    <text evidence="2">The sequence shown here is derived from an EMBL/GenBank/DDBJ whole genome shotgun (WGS) entry which is preliminary data.</text>
</comment>
<keyword evidence="3" id="KW-1185">Reference proteome</keyword>
<protein>
    <submittedName>
        <fullName evidence="2">Uncharacterized protein</fullName>
    </submittedName>
</protein>
<dbReference type="InterPro" id="IPR011047">
    <property type="entry name" value="Quinoprotein_ADH-like_sf"/>
</dbReference>
<dbReference type="VEuPathDB" id="FungiDB:RhiirFUN_015175"/>
<feature type="signal peptide" evidence="1">
    <location>
        <begin position="1"/>
        <end position="22"/>
    </location>
</feature>
<dbReference type="PANTHER" id="PTHR32303">
    <property type="entry name" value="QUINOPROTEIN ALCOHOL DEHYDROGENASE (CYTOCHROME C)"/>
    <property type="match status" value="1"/>
</dbReference>
<evidence type="ECO:0000313" key="3">
    <source>
        <dbReference type="Proteomes" id="UP000018888"/>
    </source>
</evidence>
<reference evidence="2 3" key="2">
    <citation type="journal article" date="2018" name="New Phytol.">
        <title>High intraspecific genome diversity in the model arbuscular mycorrhizal symbiont Rhizophagus irregularis.</title>
        <authorList>
            <person name="Chen E.C.H."/>
            <person name="Morin E."/>
            <person name="Beaudet D."/>
            <person name="Noel J."/>
            <person name="Yildirir G."/>
            <person name="Ndikumana S."/>
            <person name="Charron P."/>
            <person name="St-Onge C."/>
            <person name="Giorgi J."/>
            <person name="Kruger M."/>
            <person name="Marton T."/>
            <person name="Ropars J."/>
            <person name="Grigoriev I.V."/>
            <person name="Hainaut M."/>
            <person name="Henrissat B."/>
            <person name="Roux C."/>
            <person name="Martin F."/>
            <person name="Corradi N."/>
        </authorList>
    </citation>
    <scope>NUCLEOTIDE SEQUENCE [LARGE SCALE GENOMIC DNA]</scope>
    <source>
        <strain evidence="2 3">DAOM 197198</strain>
    </source>
</reference>
<name>A0A2P4Q1Q9_RHIID</name>
<dbReference type="Proteomes" id="UP000018888">
    <property type="component" value="Unassembled WGS sequence"/>
</dbReference>